<keyword evidence="4" id="KW-1185">Reference proteome</keyword>
<organism evidence="4 5">
    <name type="scientific">Heligmosomoides polygyrus</name>
    <name type="common">Parasitic roundworm</name>
    <dbReference type="NCBI Taxonomy" id="6339"/>
    <lineage>
        <taxon>Eukaryota</taxon>
        <taxon>Metazoa</taxon>
        <taxon>Ecdysozoa</taxon>
        <taxon>Nematoda</taxon>
        <taxon>Chromadorea</taxon>
        <taxon>Rhabditida</taxon>
        <taxon>Rhabditina</taxon>
        <taxon>Rhabditomorpha</taxon>
        <taxon>Strongyloidea</taxon>
        <taxon>Heligmosomidae</taxon>
        <taxon>Heligmosomoides</taxon>
    </lineage>
</organism>
<reference evidence="5" key="2">
    <citation type="submission" date="2019-09" db="UniProtKB">
        <authorList>
            <consortium name="WormBaseParasite"/>
        </authorList>
    </citation>
    <scope>IDENTIFICATION</scope>
</reference>
<dbReference type="PROSITE" id="PS51837">
    <property type="entry name" value="LITAF"/>
    <property type="match status" value="1"/>
</dbReference>
<evidence type="ECO:0000256" key="1">
    <source>
        <dbReference type="SAM" id="Phobius"/>
    </source>
</evidence>
<evidence type="ECO:0000313" key="5">
    <source>
        <dbReference type="WBParaSite" id="HPBE_0000177401-mRNA-1"/>
    </source>
</evidence>
<dbReference type="WBParaSite" id="HPBE_0000177401-mRNA-1">
    <property type="protein sequence ID" value="HPBE_0000177401-mRNA-1"/>
    <property type="gene ID" value="HPBE_0000177401"/>
</dbReference>
<feature type="transmembrane region" description="Helical" evidence="1">
    <location>
        <begin position="35"/>
        <end position="56"/>
    </location>
</feature>
<accession>A0A3P7UAY9</accession>
<dbReference type="OrthoDB" id="5835329at2759"/>
<dbReference type="AlphaFoldDB" id="A0A183F6I2"/>
<evidence type="ECO:0000313" key="4">
    <source>
        <dbReference type="Proteomes" id="UP000050761"/>
    </source>
</evidence>
<reference evidence="3 4" key="1">
    <citation type="submission" date="2018-11" db="EMBL/GenBank/DDBJ databases">
        <authorList>
            <consortium name="Pathogen Informatics"/>
        </authorList>
    </citation>
    <scope>NUCLEOTIDE SEQUENCE [LARGE SCALE GENOMIC DNA]</scope>
</reference>
<sequence>MEHLDSKWIDNKESKCVTDAHKSPARLSLWNMRDVFILVTGGVAAGAFFSTIEVIYGRRKARQGRERAVAIRYVEKWRARACDGLRVNKYNLSRPVIRRGFAGLEPCTLNNLVETDVRRECGVFAYACCVLFVLLFLWPCSPLPCFMESFSDFVHVCPVCSHKIGREDVMTCARSMIGMDLRKKDCEYDEANLGPSIEDD</sequence>
<dbReference type="Proteomes" id="UP000050761">
    <property type="component" value="Unassembled WGS sequence"/>
</dbReference>
<feature type="domain" description="LITAF" evidence="2">
    <location>
        <begin position="84"/>
        <end position="169"/>
    </location>
</feature>
<feature type="transmembrane region" description="Helical" evidence="1">
    <location>
        <begin position="121"/>
        <end position="138"/>
    </location>
</feature>
<evidence type="ECO:0000313" key="3">
    <source>
        <dbReference type="EMBL" id="VDO21264.1"/>
    </source>
</evidence>
<accession>A0A183F6I2</accession>
<protein>
    <submittedName>
        <fullName evidence="5">LITAF domain-containing protein</fullName>
    </submittedName>
</protein>
<dbReference type="Pfam" id="PF10601">
    <property type="entry name" value="zf-LITAF-like"/>
    <property type="match status" value="1"/>
</dbReference>
<dbReference type="InterPro" id="IPR006629">
    <property type="entry name" value="LITAF"/>
</dbReference>
<keyword evidence="1" id="KW-0472">Membrane</keyword>
<keyword evidence="1" id="KW-0812">Transmembrane</keyword>
<dbReference type="SMART" id="SM00714">
    <property type="entry name" value="LITAF"/>
    <property type="match status" value="1"/>
</dbReference>
<keyword evidence="1" id="KW-1133">Transmembrane helix</keyword>
<name>A0A183F6I2_HELPZ</name>
<dbReference type="EMBL" id="UZAH01002192">
    <property type="protein sequence ID" value="VDO21264.1"/>
    <property type="molecule type" value="Genomic_DNA"/>
</dbReference>
<gene>
    <name evidence="3" type="ORF">HPBE_LOCUS1775</name>
</gene>
<proteinExistence type="predicted"/>
<evidence type="ECO:0000259" key="2">
    <source>
        <dbReference type="PROSITE" id="PS51837"/>
    </source>
</evidence>